<evidence type="ECO:0000313" key="1">
    <source>
        <dbReference type="EMBL" id="CZR01246.1"/>
    </source>
</evidence>
<sequence length="467" mass="55084">MKDDYALFYEYYYALYDYVKANKFPVNEKTLQDFSHADDFYRLSNDAQRFAKQFAENSISVNNLLLDAKEAHDWYIFFYKQNFPDGYPFSYANEEFIEGEYELKDFSPVIGPLGHQPLHSGILRKRVNEKYLIFPYFKNQMGLSHLILAPIVNKLIKGNKLTARKAIDFVQLFGFEASGAGWSPLAIKEEVEVLLWDQLAATEKPSDIKKLWMQLILVSFLYEKQPSSYIQWQRFKYPDTVQKMENFTAVLDENPDLQLPEEEAALLKWIRFVIFRSNGLHTLAKKEAHDLLEKEELVLGATRQPLYSKLEIVPINDTYKDLVIRKLEIDFRDILVSYLLDYYITEGKYEAAFFLLQQSDPYFKEFIPKYYRSAGRNEWLAEDEILSAEKLFKEQIQRVHIVLGDNWIANFHKEIERGAAAGKSVKRDSFEWLLRYIHNLMSIFKEMQEDELAGQINEFYLQLRSVE</sequence>
<dbReference type="Proteomes" id="UP000242754">
    <property type="component" value="Unassembled WGS sequence"/>
</dbReference>
<protein>
    <submittedName>
        <fullName evidence="1">Uncharacterized protein</fullName>
    </submittedName>
</protein>
<reference evidence="1 2" key="1">
    <citation type="submission" date="2016-02" db="EMBL/GenBank/DDBJ databases">
        <authorList>
            <person name="Wen L."/>
            <person name="He K."/>
            <person name="Yang H."/>
        </authorList>
    </citation>
    <scope>NUCLEOTIDE SEQUENCE [LARGE SCALE GENOMIC DNA]</scope>
    <source>
        <strain evidence="1">Trichococcus palustris</strain>
    </source>
</reference>
<gene>
    <name evidence="1" type="ORF">Tpal_2623</name>
</gene>
<accession>A0A143YY30</accession>
<dbReference type="AlphaFoldDB" id="A0A143YY30"/>
<dbReference type="OrthoDB" id="2167263at2"/>
<dbReference type="RefSeq" id="WP_087034127.1">
    <property type="nucleotide sequence ID" value="NZ_FJNE01000010.1"/>
</dbReference>
<dbReference type="EMBL" id="FJNE01000010">
    <property type="protein sequence ID" value="CZR01246.1"/>
    <property type="molecule type" value="Genomic_DNA"/>
</dbReference>
<organism evidence="1 2">
    <name type="scientific">Trichococcus palustris</name>
    <dbReference type="NCBI Taxonomy" id="140314"/>
    <lineage>
        <taxon>Bacteria</taxon>
        <taxon>Bacillati</taxon>
        <taxon>Bacillota</taxon>
        <taxon>Bacilli</taxon>
        <taxon>Lactobacillales</taxon>
        <taxon>Carnobacteriaceae</taxon>
        <taxon>Trichococcus</taxon>
    </lineage>
</organism>
<keyword evidence="2" id="KW-1185">Reference proteome</keyword>
<proteinExistence type="predicted"/>
<name>A0A143YY30_9LACT</name>
<evidence type="ECO:0000313" key="2">
    <source>
        <dbReference type="Proteomes" id="UP000242754"/>
    </source>
</evidence>